<dbReference type="PANTHER" id="PTHR23426:SF65">
    <property type="entry name" value="FERREDOXIN-2, MITOCHONDRIAL"/>
    <property type="match status" value="1"/>
</dbReference>
<dbReference type="EMBL" id="BLLF01000123">
    <property type="protein sequence ID" value="GFH07896.1"/>
    <property type="molecule type" value="Genomic_DNA"/>
</dbReference>
<dbReference type="InterPro" id="IPR012675">
    <property type="entry name" value="Beta-grasp_dom_sf"/>
</dbReference>
<dbReference type="AlphaFoldDB" id="A0A699YLW2"/>
<comment type="similarity">
    <text evidence="1">Belongs to the adrenodoxin/putidaredoxin family.</text>
</comment>
<keyword evidence="9" id="KW-1185">Reference proteome</keyword>
<feature type="domain" description="2Fe-2S ferredoxin-type" evidence="7">
    <location>
        <begin position="2"/>
        <end position="49"/>
    </location>
</feature>
<organism evidence="8 9">
    <name type="scientific">Haematococcus lacustris</name>
    <name type="common">Green alga</name>
    <name type="synonym">Haematococcus pluvialis</name>
    <dbReference type="NCBI Taxonomy" id="44745"/>
    <lineage>
        <taxon>Eukaryota</taxon>
        <taxon>Viridiplantae</taxon>
        <taxon>Chlorophyta</taxon>
        <taxon>core chlorophytes</taxon>
        <taxon>Chlorophyceae</taxon>
        <taxon>CS clade</taxon>
        <taxon>Chlamydomonadales</taxon>
        <taxon>Haematococcaceae</taxon>
        <taxon>Haematococcus</taxon>
    </lineage>
</organism>
<keyword evidence="5" id="KW-0411">Iron-sulfur</keyword>
<protein>
    <submittedName>
        <fullName evidence="8">2Fe-2S ferredoxin-type domain-containing protein</fullName>
    </submittedName>
</protein>
<comment type="cofactor">
    <cofactor evidence="6">
        <name>[2Fe-2S] cluster</name>
        <dbReference type="ChEBI" id="CHEBI:190135"/>
    </cofactor>
</comment>
<proteinExistence type="inferred from homology"/>
<dbReference type="GO" id="GO:0009055">
    <property type="term" value="F:electron transfer activity"/>
    <property type="evidence" value="ECO:0007669"/>
    <property type="project" value="TreeGrafter"/>
</dbReference>
<dbReference type="GO" id="GO:0005739">
    <property type="term" value="C:mitochondrion"/>
    <property type="evidence" value="ECO:0007669"/>
    <property type="project" value="TreeGrafter"/>
</dbReference>
<evidence type="ECO:0000256" key="5">
    <source>
        <dbReference type="ARBA" id="ARBA00023014"/>
    </source>
</evidence>
<dbReference type="Gene3D" id="3.10.20.30">
    <property type="match status" value="1"/>
</dbReference>
<dbReference type="Proteomes" id="UP000485058">
    <property type="component" value="Unassembled WGS sequence"/>
</dbReference>
<accession>A0A699YLW2</accession>
<dbReference type="InterPro" id="IPR001041">
    <property type="entry name" value="2Fe-2S_ferredoxin-type"/>
</dbReference>
<keyword evidence="2" id="KW-0001">2Fe-2S</keyword>
<keyword evidence="3" id="KW-0479">Metal-binding</keyword>
<evidence type="ECO:0000256" key="4">
    <source>
        <dbReference type="ARBA" id="ARBA00023004"/>
    </source>
</evidence>
<dbReference type="SUPFAM" id="SSF54292">
    <property type="entry name" value="2Fe-2S ferredoxin-like"/>
    <property type="match status" value="1"/>
</dbReference>
<dbReference type="InterPro" id="IPR036010">
    <property type="entry name" value="2Fe-2S_ferredoxin-like_sf"/>
</dbReference>
<dbReference type="InterPro" id="IPR001055">
    <property type="entry name" value="Adrenodoxin-like"/>
</dbReference>
<dbReference type="GO" id="GO:0051537">
    <property type="term" value="F:2 iron, 2 sulfur cluster binding"/>
    <property type="evidence" value="ECO:0007669"/>
    <property type="project" value="UniProtKB-KW"/>
</dbReference>
<reference evidence="8 9" key="1">
    <citation type="submission" date="2020-02" db="EMBL/GenBank/DDBJ databases">
        <title>Draft genome sequence of Haematococcus lacustris strain NIES-144.</title>
        <authorList>
            <person name="Morimoto D."/>
            <person name="Nakagawa S."/>
            <person name="Yoshida T."/>
            <person name="Sawayama S."/>
        </authorList>
    </citation>
    <scope>NUCLEOTIDE SEQUENCE [LARGE SCALE GENOMIC DNA]</scope>
    <source>
        <strain evidence="8 9">NIES-144</strain>
    </source>
</reference>
<name>A0A699YLW2_HAELA</name>
<sequence>MNCGGGGNCGTCVVQVLEGSELLSARTSAENRKLKGRPDSLRLACQVVVGDGANAGVLRVKTQPKS</sequence>
<evidence type="ECO:0000256" key="1">
    <source>
        <dbReference type="ARBA" id="ARBA00010914"/>
    </source>
</evidence>
<dbReference type="Pfam" id="PF00111">
    <property type="entry name" value="Fer2"/>
    <property type="match status" value="1"/>
</dbReference>
<comment type="caution">
    <text evidence="8">The sequence shown here is derived from an EMBL/GenBank/DDBJ whole genome shotgun (WGS) entry which is preliminary data.</text>
</comment>
<evidence type="ECO:0000259" key="7">
    <source>
        <dbReference type="Pfam" id="PF00111"/>
    </source>
</evidence>
<evidence type="ECO:0000313" key="8">
    <source>
        <dbReference type="EMBL" id="GFH07896.1"/>
    </source>
</evidence>
<evidence type="ECO:0000256" key="2">
    <source>
        <dbReference type="ARBA" id="ARBA00022714"/>
    </source>
</evidence>
<evidence type="ECO:0000313" key="9">
    <source>
        <dbReference type="Proteomes" id="UP000485058"/>
    </source>
</evidence>
<dbReference type="GO" id="GO:0140647">
    <property type="term" value="P:P450-containing electron transport chain"/>
    <property type="evidence" value="ECO:0007669"/>
    <property type="project" value="InterPro"/>
</dbReference>
<keyword evidence="4" id="KW-0408">Iron</keyword>
<evidence type="ECO:0000256" key="3">
    <source>
        <dbReference type="ARBA" id="ARBA00022723"/>
    </source>
</evidence>
<evidence type="ECO:0000256" key="6">
    <source>
        <dbReference type="ARBA" id="ARBA00034078"/>
    </source>
</evidence>
<gene>
    <name evidence="8" type="ORF">HaLaN_02771</name>
</gene>
<dbReference type="GO" id="GO:0046872">
    <property type="term" value="F:metal ion binding"/>
    <property type="evidence" value="ECO:0007669"/>
    <property type="project" value="UniProtKB-KW"/>
</dbReference>
<feature type="non-terminal residue" evidence="8">
    <location>
        <position position="1"/>
    </location>
</feature>
<dbReference type="PANTHER" id="PTHR23426">
    <property type="entry name" value="FERREDOXIN/ADRENODOXIN"/>
    <property type="match status" value="1"/>
</dbReference>